<dbReference type="AlphaFoldDB" id="A0A5S9IJP8"/>
<dbReference type="PANTHER" id="PTHR43471">
    <property type="entry name" value="ABC TRANSPORTER PERMEASE"/>
    <property type="match status" value="1"/>
</dbReference>
<feature type="transmembrane region" description="Helical" evidence="5">
    <location>
        <begin position="130"/>
        <end position="149"/>
    </location>
</feature>
<proteinExistence type="predicted"/>
<feature type="transmembrane region" description="Helical" evidence="5">
    <location>
        <begin position="208"/>
        <end position="230"/>
    </location>
</feature>
<feature type="transmembrane region" description="Helical" evidence="5">
    <location>
        <begin position="242"/>
        <end position="261"/>
    </location>
</feature>
<dbReference type="InterPro" id="IPR013525">
    <property type="entry name" value="ABC2_TM"/>
</dbReference>
<accession>A0A5S9IJP8</accession>
<protein>
    <recommendedName>
        <fullName evidence="6">ABC-2 type transporter transmembrane domain-containing protein</fullName>
    </recommendedName>
</protein>
<dbReference type="Pfam" id="PF12040">
    <property type="entry name" value="DUF3526"/>
    <property type="match status" value="1"/>
</dbReference>
<feature type="transmembrane region" description="Helical" evidence="5">
    <location>
        <begin position="446"/>
        <end position="464"/>
    </location>
</feature>
<dbReference type="GO" id="GO:0016020">
    <property type="term" value="C:membrane"/>
    <property type="evidence" value="ECO:0007669"/>
    <property type="project" value="UniProtKB-SubCell"/>
</dbReference>
<evidence type="ECO:0000256" key="2">
    <source>
        <dbReference type="ARBA" id="ARBA00022692"/>
    </source>
</evidence>
<evidence type="ECO:0000256" key="3">
    <source>
        <dbReference type="ARBA" id="ARBA00022989"/>
    </source>
</evidence>
<reference evidence="7 8" key="1">
    <citation type="submission" date="2019-08" db="EMBL/GenBank/DDBJ databases">
        <title>Complete genome sequence of Candidatus Uab amorphum.</title>
        <authorList>
            <person name="Shiratori T."/>
            <person name="Suzuki S."/>
            <person name="Kakizawa Y."/>
            <person name="Ishida K."/>
        </authorList>
    </citation>
    <scope>NUCLEOTIDE SEQUENCE [LARGE SCALE GENOMIC DNA]</scope>
    <source>
        <strain evidence="7 8">SRT547</strain>
    </source>
</reference>
<evidence type="ECO:0000256" key="5">
    <source>
        <dbReference type="SAM" id="Phobius"/>
    </source>
</evidence>
<evidence type="ECO:0000313" key="7">
    <source>
        <dbReference type="EMBL" id="BBM83129.1"/>
    </source>
</evidence>
<sequence>MILQIARKEFREIRREGKFLATFTILLILLVIAVVKGRNYYVSVQKQHQEAQQTSRNHWDCQKKKNPHSAAHYGMYVFKPKYPLSLVDQGVDKYTGVSVFLEAHKRHESTFKAISDQSALARFGDLTADFVLLYLVPLFIILIGFNCFTREKENGTWKMLLAQGVHPRKLVWGKWLGVLLPLASLLVPVLLLGMLLLATLKNFGEIDYLAIGTVGTVYFLYYAIVVQLTLSVSLWVKKSHTAFLVLLAGWIFCCLIVPKFATTFVEMREPLPSMFEFQKRIAMEKKQGIDGHNPYSRETEKLLRDTLKEHNVKDISELPFNFAGLRMQKGEEVTNKIYDRNYQKLQEQYKKQEKIYDTFAFLSPFLPVRFLSMAFSGTDMHHHWTFTNAAEQYRRLMVKTLNEDLQYNSKHGQKYEAGSDLWKKIPPFSPPTTSVHITGKAHFPKFIVLLVWFCLSLTLMLFLSRRNQTS</sequence>
<evidence type="ECO:0000256" key="1">
    <source>
        <dbReference type="ARBA" id="ARBA00004141"/>
    </source>
</evidence>
<dbReference type="PANTHER" id="PTHR43471:SF1">
    <property type="entry name" value="ABC TRANSPORTER PERMEASE PROTEIN NOSY-RELATED"/>
    <property type="match status" value="1"/>
</dbReference>
<dbReference type="InterPro" id="IPR021913">
    <property type="entry name" value="DUF3526"/>
</dbReference>
<feature type="transmembrane region" description="Helical" evidence="5">
    <location>
        <begin position="170"/>
        <end position="196"/>
    </location>
</feature>
<feature type="transmembrane region" description="Helical" evidence="5">
    <location>
        <begin position="20"/>
        <end position="37"/>
    </location>
</feature>
<dbReference type="EMBL" id="AP019860">
    <property type="protein sequence ID" value="BBM83129.1"/>
    <property type="molecule type" value="Genomic_DNA"/>
</dbReference>
<evidence type="ECO:0000313" key="8">
    <source>
        <dbReference type="Proteomes" id="UP000326354"/>
    </source>
</evidence>
<organism evidence="7 8">
    <name type="scientific">Uabimicrobium amorphum</name>
    <dbReference type="NCBI Taxonomy" id="2596890"/>
    <lineage>
        <taxon>Bacteria</taxon>
        <taxon>Pseudomonadati</taxon>
        <taxon>Planctomycetota</taxon>
        <taxon>Candidatus Uabimicrobiia</taxon>
        <taxon>Candidatus Uabimicrobiales</taxon>
        <taxon>Candidatus Uabimicrobiaceae</taxon>
        <taxon>Candidatus Uabimicrobium</taxon>
    </lineage>
</organism>
<dbReference type="GO" id="GO:0140359">
    <property type="term" value="F:ABC-type transporter activity"/>
    <property type="evidence" value="ECO:0007669"/>
    <property type="project" value="InterPro"/>
</dbReference>
<dbReference type="Proteomes" id="UP000326354">
    <property type="component" value="Chromosome"/>
</dbReference>
<evidence type="ECO:0000259" key="6">
    <source>
        <dbReference type="Pfam" id="PF12698"/>
    </source>
</evidence>
<dbReference type="RefSeq" id="WP_151967344.1">
    <property type="nucleotide sequence ID" value="NZ_AP019860.1"/>
</dbReference>
<comment type="subcellular location">
    <subcellularLocation>
        <location evidence="1">Membrane</location>
        <topology evidence="1">Multi-pass membrane protein</topology>
    </subcellularLocation>
</comment>
<dbReference type="KEGG" id="uam:UABAM_01480"/>
<keyword evidence="2 5" id="KW-0812">Transmembrane</keyword>
<gene>
    <name evidence="7" type="ORF">UABAM_01480</name>
</gene>
<dbReference type="Pfam" id="PF12698">
    <property type="entry name" value="ABC2_membrane_3"/>
    <property type="match status" value="1"/>
</dbReference>
<name>A0A5S9IJP8_UABAM</name>
<evidence type="ECO:0000256" key="4">
    <source>
        <dbReference type="ARBA" id="ARBA00023136"/>
    </source>
</evidence>
<keyword evidence="4 5" id="KW-0472">Membrane</keyword>
<dbReference type="OrthoDB" id="184009at2"/>
<keyword evidence="8" id="KW-1185">Reference proteome</keyword>
<feature type="domain" description="ABC-2 type transporter transmembrane" evidence="6">
    <location>
        <begin position="128"/>
        <end position="260"/>
    </location>
</feature>
<keyword evidence="3 5" id="KW-1133">Transmembrane helix</keyword>